<dbReference type="EMBL" id="JACIEI010000009">
    <property type="protein sequence ID" value="MBB3994972.1"/>
    <property type="molecule type" value="Genomic_DNA"/>
</dbReference>
<feature type="domain" description="Alanine racemase C-terminal" evidence="9">
    <location>
        <begin position="256"/>
        <end position="384"/>
    </location>
</feature>
<protein>
    <recommendedName>
        <fullName evidence="4">alanine racemase</fullName>
        <ecNumber evidence="4">5.1.1.1</ecNumber>
    </recommendedName>
</protein>
<dbReference type="GO" id="GO:0005829">
    <property type="term" value="C:cytosol"/>
    <property type="evidence" value="ECO:0007669"/>
    <property type="project" value="TreeGrafter"/>
</dbReference>
<gene>
    <name evidence="10" type="ORF">GGR95_002622</name>
</gene>
<dbReference type="InterPro" id="IPR000821">
    <property type="entry name" value="Ala_racemase"/>
</dbReference>
<keyword evidence="5 7" id="KW-0663">Pyridoxal phosphate</keyword>
<dbReference type="SMART" id="SM01005">
    <property type="entry name" value="Ala_racemase_C"/>
    <property type="match status" value="1"/>
</dbReference>
<dbReference type="PRINTS" id="PR00992">
    <property type="entry name" value="ALARACEMASE"/>
</dbReference>
<comment type="catalytic activity">
    <reaction evidence="1">
        <text>L-alanine = D-alanine</text>
        <dbReference type="Rhea" id="RHEA:20249"/>
        <dbReference type="ChEBI" id="CHEBI:57416"/>
        <dbReference type="ChEBI" id="CHEBI:57972"/>
        <dbReference type="EC" id="5.1.1.1"/>
    </reaction>
</comment>
<feature type="binding site" evidence="8">
    <location>
        <position position="151"/>
    </location>
    <ligand>
        <name>substrate</name>
    </ligand>
</feature>
<feature type="binding site" evidence="8">
    <location>
        <position position="325"/>
    </location>
    <ligand>
        <name>substrate</name>
    </ligand>
</feature>
<dbReference type="Gene3D" id="2.40.37.10">
    <property type="entry name" value="Lyase, Ornithine Decarboxylase, Chain A, domain 1"/>
    <property type="match status" value="1"/>
</dbReference>
<comment type="similarity">
    <text evidence="3">Belongs to the alanine racemase family.</text>
</comment>
<sequence>MTKSSLPMLDNFLTNDIVHASWCEVFPERIAQNLRLARGLLPEGAQFLAVLKADAYGHGISRVVPIIMEQGVNYVGITSNSEAKAVRAAGFTGTVMRVRTATSQEIEGAMPEQVQEQVSTLFTAQMIAGAARSGAKIAGVHLSLNARGMSRDGLEIATQEGRETCMEILDLIGPHIVGITSHFPSNTPVDLLESDRQFQDDVDWVFAHSRLQRTDIQVHAGSSLSLVSDHKVTTDIFRCGAILYGILKQELGFRSTMELKSRVTNITSYPKGSTTGYDRAIILQSDRQLANVSIGYSNGISRVFFGDSTVLIHGQRVPILGKISMNTITVDVTEIPDIAVGDEAVIFGRQGGACIDGPIMERQADTIMADLFADWGLRNQRIYIE</sequence>
<dbReference type="NCBIfam" id="TIGR00492">
    <property type="entry name" value="alr"/>
    <property type="match status" value="1"/>
</dbReference>
<organism evidence="10 11">
    <name type="scientific">Sulfitobacter undariae</name>
    <dbReference type="NCBI Taxonomy" id="1563671"/>
    <lineage>
        <taxon>Bacteria</taxon>
        <taxon>Pseudomonadati</taxon>
        <taxon>Pseudomonadota</taxon>
        <taxon>Alphaproteobacteria</taxon>
        <taxon>Rhodobacterales</taxon>
        <taxon>Roseobacteraceae</taxon>
        <taxon>Sulfitobacter</taxon>
    </lineage>
</organism>
<evidence type="ECO:0000313" key="11">
    <source>
        <dbReference type="Proteomes" id="UP000530268"/>
    </source>
</evidence>
<dbReference type="SUPFAM" id="SSF51419">
    <property type="entry name" value="PLP-binding barrel"/>
    <property type="match status" value="1"/>
</dbReference>
<dbReference type="InterPro" id="IPR029066">
    <property type="entry name" value="PLP-binding_barrel"/>
</dbReference>
<dbReference type="GO" id="GO:0008784">
    <property type="term" value="F:alanine racemase activity"/>
    <property type="evidence" value="ECO:0007669"/>
    <property type="project" value="UniProtKB-EC"/>
</dbReference>
<dbReference type="Pfam" id="PF00842">
    <property type="entry name" value="Ala_racemase_C"/>
    <property type="match status" value="1"/>
</dbReference>
<evidence type="ECO:0000256" key="6">
    <source>
        <dbReference type="ARBA" id="ARBA00023235"/>
    </source>
</evidence>
<evidence type="ECO:0000256" key="5">
    <source>
        <dbReference type="ARBA" id="ARBA00022898"/>
    </source>
</evidence>
<dbReference type="PANTHER" id="PTHR30511">
    <property type="entry name" value="ALANINE RACEMASE"/>
    <property type="match status" value="1"/>
</dbReference>
<dbReference type="InterPro" id="IPR011079">
    <property type="entry name" value="Ala_racemase_C"/>
</dbReference>
<name>A0A7W6E575_9RHOB</name>
<dbReference type="Pfam" id="PF01168">
    <property type="entry name" value="Ala_racemase_N"/>
    <property type="match status" value="1"/>
</dbReference>
<dbReference type="PANTHER" id="PTHR30511:SF0">
    <property type="entry name" value="ALANINE RACEMASE, CATABOLIC-RELATED"/>
    <property type="match status" value="1"/>
</dbReference>
<evidence type="ECO:0000256" key="3">
    <source>
        <dbReference type="ARBA" id="ARBA00007880"/>
    </source>
</evidence>
<dbReference type="GO" id="GO:0030632">
    <property type="term" value="P:D-alanine biosynthetic process"/>
    <property type="evidence" value="ECO:0007669"/>
    <property type="project" value="TreeGrafter"/>
</dbReference>
<dbReference type="EC" id="5.1.1.1" evidence="4"/>
<dbReference type="SUPFAM" id="SSF50621">
    <property type="entry name" value="Alanine racemase C-terminal domain-like"/>
    <property type="match status" value="1"/>
</dbReference>
<evidence type="ECO:0000256" key="7">
    <source>
        <dbReference type="PIRSR" id="PIRSR600821-50"/>
    </source>
</evidence>
<keyword evidence="6 10" id="KW-0413">Isomerase</keyword>
<accession>A0A7W6E575</accession>
<dbReference type="PROSITE" id="PS00395">
    <property type="entry name" value="ALANINE_RACEMASE"/>
    <property type="match status" value="1"/>
</dbReference>
<dbReference type="Gene3D" id="3.20.20.10">
    <property type="entry name" value="Alanine racemase"/>
    <property type="match status" value="1"/>
</dbReference>
<evidence type="ECO:0000259" key="9">
    <source>
        <dbReference type="SMART" id="SM01005"/>
    </source>
</evidence>
<evidence type="ECO:0000256" key="2">
    <source>
        <dbReference type="ARBA" id="ARBA00001933"/>
    </source>
</evidence>
<evidence type="ECO:0000256" key="4">
    <source>
        <dbReference type="ARBA" id="ARBA00013089"/>
    </source>
</evidence>
<reference evidence="10 11" key="1">
    <citation type="submission" date="2020-08" db="EMBL/GenBank/DDBJ databases">
        <title>Genomic Encyclopedia of Type Strains, Phase IV (KMG-IV): sequencing the most valuable type-strain genomes for metagenomic binning, comparative biology and taxonomic classification.</title>
        <authorList>
            <person name="Goeker M."/>
        </authorList>
    </citation>
    <scope>NUCLEOTIDE SEQUENCE [LARGE SCALE GENOMIC DNA]</scope>
    <source>
        <strain evidence="10 11">DSM 102234</strain>
    </source>
</reference>
<dbReference type="InterPro" id="IPR020622">
    <property type="entry name" value="Ala_racemase_pyridoxalP-BS"/>
</dbReference>
<dbReference type="InterPro" id="IPR001608">
    <property type="entry name" value="Ala_racemase_N"/>
</dbReference>
<evidence type="ECO:0000256" key="8">
    <source>
        <dbReference type="PIRSR" id="PIRSR600821-52"/>
    </source>
</evidence>
<feature type="modified residue" description="N6-(pyridoxal phosphate)lysine" evidence="7">
    <location>
        <position position="52"/>
    </location>
</feature>
<comment type="cofactor">
    <cofactor evidence="2 7">
        <name>pyridoxal 5'-phosphate</name>
        <dbReference type="ChEBI" id="CHEBI:597326"/>
    </cofactor>
</comment>
<dbReference type="Proteomes" id="UP000530268">
    <property type="component" value="Unassembled WGS sequence"/>
</dbReference>
<dbReference type="GO" id="GO:0030170">
    <property type="term" value="F:pyridoxal phosphate binding"/>
    <property type="evidence" value="ECO:0007669"/>
    <property type="project" value="TreeGrafter"/>
</dbReference>
<keyword evidence="11" id="KW-1185">Reference proteome</keyword>
<comment type="caution">
    <text evidence="10">The sequence shown here is derived from an EMBL/GenBank/DDBJ whole genome shotgun (WGS) entry which is preliminary data.</text>
</comment>
<dbReference type="AlphaFoldDB" id="A0A7W6E575"/>
<evidence type="ECO:0000313" key="10">
    <source>
        <dbReference type="EMBL" id="MBB3994972.1"/>
    </source>
</evidence>
<evidence type="ECO:0000256" key="1">
    <source>
        <dbReference type="ARBA" id="ARBA00000316"/>
    </source>
</evidence>
<proteinExistence type="inferred from homology"/>
<dbReference type="InterPro" id="IPR009006">
    <property type="entry name" value="Ala_racemase/Decarboxylase_C"/>
</dbReference>